<protein>
    <submittedName>
        <fullName evidence="1">Uncharacterized protein</fullName>
    </submittedName>
</protein>
<dbReference type="EMBL" id="MU276568">
    <property type="protein sequence ID" value="KAI0038187.1"/>
    <property type="molecule type" value="Genomic_DNA"/>
</dbReference>
<keyword evidence="2" id="KW-1185">Reference proteome</keyword>
<organism evidence="1 2">
    <name type="scientific">Auriscalpium vulgare</name>
    <dbReference type="NCBI Taxonomy" id="40419"/>
    <lineage>
        <taxon>Eukaryota</taxon>
        <taxon>Fungi</taxon>
        <taxon>Dikarya</taxon>
        <taxon>Basidiomycota</taxon>
        <taxon>Agaricomycotina</taxon>
        <taxon>Agaricomycetes</taxon>
        <taxon>Russulales</taxon>
        <taxon>Auriscalpiaceae</taxon>
        <taxon>Auriscalpium</taxon>
    </lineage>
</organism>
<feature type="non-terminal residue" evidence="1">
    <location>
        <position position="50"/>
    </location>
</feature>
<gene>
    <name evidence="1" type="ORF">FA95DRAFT_1472512</name>
</gene>
<accession>A0ACB8R2U8</accession>
<proteinExistence type="predicted"/>
<sequence>FPPKPPSASVLHKIITNYCDAIDKENLLEEGCAVCGTLTTSKTMIPLDEA</sequence>
<comment type="caution">
    <text evidence="1">The sequence shown here is derived from an EMBL/GenBank/DDBJ whole genome shotgun (WGS) entry which is preliminary data.</text>
</comment>
<evidence type="ECO:0000313" key="2">
    <source>
        <dbReference type="Proteomes" id="UP000814033"/>
    </source>
</evidence>
<reference evidence="1" key="1">
    <citation type="submission" date="2021-02" db="EMBL/GenBank/DDBJ databases">
        <authorList>
            <consortium name="DOE Joint Genome Institute"/>
            <person name="Ahrendt S."/>
            <person name="Looney B.P."/>
            <person name="Miyauchi S."/>
            <person name="Morin E."/>
            <person name="Drula E."/>
            <person name="Courty P.E."/>
            <person name="Chicoki N."/>
            <person name="Fauchery L."/>
            <person name="Kohler A."/>
            <person name="Kuo A."/>
            <person name="Labutti K."/>
            <person name="Pangilinan J."/>
            <person name="Lipzen A."/>
            <person name="Riley R."/>
            <person name="Andreopoulos W."/>
            <person name="He G."/>
            <person name="Johnson J."/>
            <person name="Barry K.W."/>
            <person name="Grigoriev I.V."/>
            <person name="Nagy L."/>
            <person name="Hibbett D."/>
            <person name="Henrissat B."/>
            <person name="Matheny P.B."/>
            <person name="Labbe J."/>
            <person name="Martin F."/>
        </authorList>
    </citation>
    <scope>NUCLEOTIDE SEQUENCE</scope>
    <source>
        <strain evidence="1">FP105234-sp</strain>
    </source>
</reference>
<dbReference type="Proteomes" id="UP000814033">
    <property type="component" value="Unassembled WGS sequence"/>
</dbReference>
<feature type="non-terminal residue" evidence="1">
    <location>
        <position position="1"/>
    </location>
</feature>
<name>A0ACB8R2U8_9AGAM</name>
<evidence type="ECO:0000313" key="1">
    <source>
        <dbReference type="EMBL" id="KAI0038187.1"/>
    </source>
</evidence>
<reference evidence="1" key="2">
    <citation type="journal article" date="2022" name="New Phytol.">
        <title>Evolutionary transition to the ectomycorrhizal habit in the genomes of a hyperdiverse lineage of mushroom-forming fungi.</title>
        <authorList>
            <person name="Looney B."/>
            <person name="Miyauchi S."/>
            <person name="Morin E."/>
            <person name="Drula E."/>
            <person name="Courty P.E."/>
            <person name="Kohler A."/>
            <person name="Kuo A."/>
            <person name="LaButti K."/>
            <person name="Pangilinan J."/>
            <person name="Lipzen A."/>
            <person name="Riley R."/>
            <person name="Andreopoulos W."/>
            <person name="He G."/>
            <person name="Johnson J."/>
            <person name="Nolan M."/>
            <person name="Tritt A."/>
            <person name="Barry K.W."/>
            <person name="Grigoriev I.V."/>
            <person name="Nagy L.G."/>
            <person name="Hibbett D."/>
            <person name="Henrissat B."/>
            <person name="Matheny P.B."/>
            <person name="Labbe J."/>
            <person name="Martin F.M."/>
        </authorList>
    </citation>
    <scope>NUCLEOTIDE SEQUENCE</scope>
    <source>
        <strain evidence="1">FP105234-sp</strain>
    </source>
</reference>